<proteinExistence type="predicted"/>
<feature type="disulfide bond" evidence="4">
    <location>
        <begin position="333"/>
        <end position="342"/>
    </location>
</feature>
<reference evidence="6 7" key="1">
    <citation type="submission" date="2024-03" db="EMBL/GenBank/DDBJ databases">
        <title>The Acrasis kona genome and developmental transcriptomes reveal deep origins of eukaryotic multicellular pathways.</title>
        <authorList>
            <person name="Sheikh S."/>
            <person name="Fu C.-J."/>
            <person name="Brown M.W."/>
            <person name="Baldauf S.L."/>
        </authorList>
    </citation>
    <scope>NUCLEOTIDE SEQUENCE [LARGE SCALE GENOMIC DNA]</scope>
    <source>
        <strain evidence="6 7">ATCC MYA-3509</strain>
    </source>
</reference>
<dbReference type="PROSITE" id="PS01186">
    <property type="entry name" value="EGF_2"/>
    <property type="match status" value="1"/>
</dbReference>
<dbReference type="InterPro" id="IPR000742">
    <property type="entry name" value="EGF"/>
</dbReference>
<gene>
    <name evidence="6" type="ORF">AKO1_015784</name>
</gene>
<accession>A0AAW2ZGS3</accession>
<evidence type="ECO:0000256" key="3">
    <source>
        <dbReference type="ARBA" id="ARBA00023157"/>
    </source>
</evidence>
<dbReference type="GO" id="GO:0050839">
    <property type="term" value="F:cell adhesion molecule binding"/>
    <property type="evidence" value="ECO:0007669"/>
    <property type="project" value="TreeGrafter"/>
</dbReference>
<evidence type="ECO:0000256" key="4">
    <source>
        <dbReference type="PROSITE-ProRule" id="PRU00076"/>
    </source>
</evidence>
<dbReference type="AlphaFoldDB" id="A0AAW2ZGS3"/>
<name>A0AAW2ZGS3_9EUKA</name>
<evidence type="ECO:0000259" key="5">
    <source>
        <dbReference type="PROSITE" id="PS50026"/>
    </source>
</evidence>
<feature type="domain" description="EGF-like" evidence="5">
    <location>
        <begin position="304"/>
        <end position="343"/>
    </location>
</feature>
<protein>
    <submittedName>
        <fullName evidence="6">Tenascin-N</fullName>
    </submittedName>
</protein>
<keyword evidence="2" id="KW-0677">Repeat</keyword>
<evidence type="ECO:0000313" key="6">
    <source>
        <dbReference type="EMBL" id="KAL0488539.1"/>
    </source>
</evidence>
<dbReference type="GO" id="GO:0046982">
    <property type="term" value="F:protein heterodimerization activity"/>
    <property type="evidence" value="ECO:0007669"/>
    <property type="project" value="TreeGrafter"/>
</dbReference>
<evidence type="ECO:0000256" key="1">
    <source>
        <dbReference type="ARBA" id="ARBA00022536"/>
    </source>
</evidence>
<dbReference type="PANTHER" id="PTHR11219">
    <property type="entry name" value="TENEURIN AND N-ACETYLGLUCOSAMINE-1-PHOSPHODIESTER ALPHA-N-ACETYLGLUCOSAMINIDASE"/>
    <property type="match status" value="1"/>
</dbReference>
<organism evidence="6 7">
    <name type="scientific">Acrasis kona</name>
    <dbReference type="NCBI Taxonomy" id="1008807"/>
    <lineage>
        <taxon>Eukaryota</taxon>
        <taxon>Discoba</taxon>
        <taxon>Heterolobosea</taxon>
        <taxon>Tetramitia</taxon>
        <taxon>Eutetramitia</taxon>
        <taxon>Acrasidae</taxon>
        <taxon>Acrasis</taxon>
    </lineage>
</organism>
<dbReference type="GO" id="GO:0042803">
    <property type="term" value="F:protein homodimerization activity"/>
    <property type="evidence" value="ECO:0007669"/>
    <property type="project" value="TreeGrafter"/>
</dbReference>
<comment type="caution">
    <text evidence="4">Lacks conserved residue(s) required for the propagation of feature annotation.</text>
</comment>
<dbReference type="EMBL" id="JAOPGA020001448">
    <property type="protein sequence ID" value="KAL0488539.1"/>
    <property type="molecule type" value="Genomic_DNA"/>
</dbReference>
<dbReference type="PANTHER" id="PTHR11219:SF69">
    <property type="entry name" value="TENEURIN-A"/>
    <property type="match status" value="1"/>
</dbReference>
<dbReference type="Proteomes" id="UP001431209">
    <property type="component" value="Unassembled WGS sequence"/>
</dbReference>
<evidence type="ECO:0000313" key="7">
    <source>
        <dbReference type="Proteomes" id="UP001431209"/>
    </source>
</evidence>
<sequence>MFMAKNSASGMPWGTVPGISSNAFFIWGGDAYALTNWCKTFIKVQLPSTYVAGLISTSGCKNKPKQVTCDNGINRNIPGVCSGVGNCTTNGCICPKGRSGINCEDACDYSDTCCGNGNGINFTYLSDLVTDFENNFAFNAIGRDIMTSDYNLFWRNVTKGFEMGPDYYPKGIGLHIGNNAGPAEVRFDLSRLPYWKNILYMKGVYGVTNETSSSCIWNPSYAGTTSNITINFDGSSVYKNTYSIGCMQSSGSRCYNTFRVDVQLNRYINIINAVSAVSCAHFVMADAALATCNCKPGYYGRFCNNFTCNSVSYTNASVCSGNGICADYNTCICNQGYTGVNCEIYNGYNCSGFNSSYACSGNGYCTSNGTCICPLNYTGPNWYHQSI</sequence>
<comment type="caution">
    <text evidence="6">The sequence shown here is derived from an EMBL/GenBank/DDBJ whole genome shotgun (WGS) entry which is preliminary data.</text>
</comment>
<keyword evidence="3 4" id="KW-1015">Disulfide bond</keyword>
<keyword evidence="1 4" id="KW-0245">EGF-like domain</keyword>
<dbReference type="PROSITE" id="PS50026">
    <property type="entry name" value="EGF_3"/>
    <property type="match status" value="1"/>
</dbReference>
<dbReference type="PROSITE" id="PS00022">
    <property type="entry name" value="EGF_1"/>
    <property type="match status" value="1"/>
</dbReference>
<evidence type="ECO:0000256" key="2">
    <source>
        <dbReference type="ARBA" id="ARBA00022737"/>
    </source>
</evidence>
<keyword evidence="7" id="KW-1185">Reference proteome</keyword>
<dbReference type="GO" id="GO:0007157">
    <property type="term" value="P:heterophilic cell-cell adhesion via plasma membrane cell adhesion molecules"/>
    <property type="evidence" value="ECO:0007669"/>
    <property type="project" value="TreeGrafter"/>
</dbReference>
<dbReference type="Gene3D" id="2.10.25.10">
    <property type="entry name" value="Laminin"/>
    <property type="match status" value="1"/>
</dbReference>
<dbReference type="InterPro" id="IPR051216">
    <property type="entry name" value="Teneurin"/>
</dbReference>